<evidence type="ECO:0000256" key="1">
    <source>
        <dbReference type="ARBA" id="ARBA00035112"/>
    </source>
</evidence>
<comment type="similarity">
    <text evidence="1">Belongs to the ustYa family.</text>
</comment>
<dbReference type="Pfam" id="PF11807">
    <property type="entry name" value="UstYa"/>
    <property type="match status" value="1"/>
</dbReference>
<dbReference type="EMBL" id="JAAMPI010002108">
    <property type="protein sequence ID" value="KAF4618395.1"/>
    <property type="molecule type" value="Genomic_DNA"/>
</dbReference>
<dbReference type="InterPro" id="IPR021765">
    <property type="entry name" value="UstYa-like"/>
</dbReference>
<dbReference type="PANTHER" id="PTHR33365">
    <property type="entry name" value="YALI0B05434P"/>
    <property type="match status" value="1"/>
</dbReference>
<dbReference type="Proteomes" id="UP000566819">
    <property type="component" value="Unassembled WGS sequence"/>
</dbReference>
<proteinExistence type="inferred from homology"/>
<reference evidence="2 3" key="1">
    <citation type="submission" date="2020-03" db="EMBL/GenBank/DDBJ databases">
        <title>Draft Genome Sequence of Cudoniella acicularis.</title>
        <authorList>
            <person name="Buettner E."/>
            <person name="Kellner H."/>
        </authorList>
    </citation>
    <scope>NUCLEOTIDE SEQUENCE [LARGE SCALE GENOMIC DNA]</scope>
    <source>
        <strain evidence="2 3">DSM 108380</strain>
    </source>
</reference>
<dbReference type="GO" id="GO:0043386">
    <property type="term" value="P:mycotoxin biosynthetic process"/>
    <property type="evidence" value="ECO:0007669"/>
    <property type="project" value="InterPro"/>
</dbReference>
<dbReference type="OrthoDB" id="3687641at2759"/>
<organism evidence="2 3">
    <name type="scientific">Cudoniella acicularis</name>
    <dbReference type="NCBI Taxonomy" id="354080"/>
    <lineage>
        <taxon>Eukaryota</taxon>
        <taxon>Fungi</taxon>
        <taxon>Dikarya</taxon>
        <taxon>Ascomycota</taxon>
        <taxon>Pezizomycotina</taxon>
        <taxon>Leotiomycetes</taxon>
        <taxon>Helotiales</taxon>
        <taxon>Tricladiaceae</taxon>
        <taxon>Cudoniella</taxon>
    </lineage>
</organism>
<evidence type="ECO:0000313" key="3">
    <source>
        <dbReference type="Proteomes" id="UP000566819"/>
    </source>
</evidence>
<keyword evidence="3" id="KW-1185">Reference proteome</keyword>
<accession>A0A8H4QVP8</accession>
<dbReference type="AlphaFoldDB" id="A0A8H4QVP8"/>
<evidence type="ECO:0000313" key="2">
    <source>
        <dbReference type="EMBL" id="KAF4618395.1"/>
    </source>
</evidence>
<protein>
    <submittedName>
        <fullName evidence="2">Uncharacterized protein</fullName>
    </submittedName>
</protein>
<dbReference type="PANTHER" id="PTHR33365:SF6">
    <property type="entry name" value="OXIDASE USTYA"/>
    <property type="match status" value="1"/>
</dbReference>
<sequence length="185" mass="21777">MQYRASLDTRCYNSIQTSIRQNTPYSSLPNISDSMRDEMWNSINIDRAVVVIDQKEVERLGLPADEAQRFIWDSTKRVYVVNAFHQLHCLELLFSPEDPYANIGDGHIRQCKDFSKLEEWVLAPERNACYTFYEIQDGQQENEEWRHCPPDSPYFQNMRKYFGYPEGWLPDYTLHLGPTFPPVKG</sequence>
<gene>
    <name evidence="2" type="ORF">G7Y89_g14907</name>
</gene>
<comment type="caution">
    <text evidence="2">The sequence shown here is derived from an EMBL/GenBank/DDBJ whole genome shotgun (WGS) entry which is preliminary data.</text>
</comment>
<name>A0A8H4QVP8_9HELO</name>